<dbReference type="GO" id="GO:0006952">
    <property type="term" value="P:defense response"/>
    <property type="evidence" value="ECO:0007669"/>
    <property type="project" value="InterPro"/>
</dbReference>
<feature type="domain" description="NB-ARC" evidence="1">
    <location>
        <begin position="2"/>
        <end position="139"/>
    </location>
</feature>
<dbReference type="SUPFAM" id="SSF52540">
    <property type="entry name" value="P-loop containing nucleoside triphosphate hydrolases"/>
    <property type="match status" value="1"/>
</dbReference>
<dbReference type="PRINTS" id="PR00364">
    <property type="entry name" value="DISEASERSIST"/>
</dbReference>
<feature type="non-terminal residue" evidence="2">
    <location>
        <position position="223"/>
    </location>
</feature>
<reference evidence="2" key="2">
    <citation type="journal article" date="2009" name="BMC Res. Notes">
        <title>TIR-NBS-LRR genes are rare in monocots: evidence from diverse monocot orders.</title>
        <authorList>
            <person name="Tarr D.E."/>
            <person name="Alexander H.M."/>
        </authorList>
    </citation>
    <scope>NUCLEOTIDE SEQUENCE</scope>
</reference>
<dbReference type="EMBL" id="EF687876">
    <property type="protein sequence ID" value="ABS82595.1"/>
    <property type="molecule type" value="Genomic_DNA"/>
</dbReference>
<dbReference type="AlphaFoldDB" id="A7L9W4"/>
<dbReference type="InterPro" id="IPR042197">
    <property type="entry name" value="Apaf_helical"/>
</dbReference>
<proteinExistence type="predicted"/>
<sequence>EGKTTLTKAVYNDISLRFKASCFVSDVRTSAQDLKGLRELQTQVVKDLLKGNVVVDNVDRGKSILRSRLGSVRALLVLDDVDHMKQLEALGMDWLGLGSRVIVTTRDQRILKSKENVEIWKMEGLNDEEALELFSWHSFLKASPEKEYQDLSMKVVRACGGLPLSLEVLGSFLYNEKDRRCWIEALMRLESVSFQDIFETLKISYNALCFQEKQIFLHIACFF</sequence>
<dbReference type="InterPro" id="IPR027417">
    <property type="entry name" value="P-loop_NTPase"/>
</dbReference>
<dbReference type="PANTHER" id="PTHR11017:SF385">
    <property type="entry name" value="DISEASE RESISTANCE PROTEIN (TIR-NBS-LRR CLASS)-RELATED"/>
    <property type="match status" value="1"/>
</dbReference>
<dbReference type="InterPro" id="IPR002182">
    <property type="entry name" value="NB-ARC"/>
</dbReference>
<protein>
    <submittedName>
        <fullName evidence="2">Putative NBS-LRR protein</fullName>
    </submittedName>
</protein>
<dbReference type="PANTHER" id="PTHR11017">
    <property type="entry name" value="LEUCINE-RICH REPEAT-CONTAINING PROTEIN"/>
    <property type="match status" value="1"/>
</dbReference>
<dbReference type="GO" id="GO:0043531">
    <property type="term" value="F:ADP binding"/>
    <property type="evidence" value="ECO:0007669"/>
    <property type="project" value="InterPro"/>
</dbReference>
<evidence type="ECO:0000313" key="2">
    <source>
        <dbReference type="EMBL" id="ABS82595.1"/>
    </source>
</evidence>
<dbReference type="Gene3D" id="1.10.8.430">
    <property type="entry name" value="Helical domain of apoptotic protease-activating factors"/>
    <property type="match status" value="1"/>
</dbReference>
<dbReference type="InterPro" id="IPR044974">
    <property type="entry name" value="Disease_R_plants"/>
</dbReference>
<reference evidence="2" key="1">
    <citation type="submission" date="2007-06" db="EMBL/GenBank/DDBJ databases">
        <title>Disease resistance genes in monocots.</title>
        <authorList>
            <person name="Tarr D.E.K."/>
            <person name="Alexander H.M."/>
        </authorList>
    </citation>
    <scope>NUCLEOTIDE SEQUENCE</scope>
</reference>
<organism evidence="2">
    <name type="scientific">Cycas revoluta</name>
    <name type="common">Sago palm</name>
    <dbReference type="NCBI Taxonomy" id="3396"/>
    <lineage>
        <taxon>Eukaryota</taxon>
        <taxon>Viridiplantae</taxon>
        <taxon>Streptophyta</taxon>
        <taxon>Embryophyta</taxon>
        <taxon>Tracheophyta</taxon>
        <taxon>Spermatophyta</taxon>
        <taxon>Cycadidae</taxon>
        <taxon>Cycadales</taxon>
        <taxon>Cycadaceae</taxon>
        <taxon>Cycas</taxon>
    </lineage>
</organism>
<dbReference type="Pfam" id="PF00931">
    <property type="entry name" value="NB-ARC"/>
    <property type="match status" value="1"/>
</dbReference>
<name>A7L9W4_CYCRE</name>
<evidence type="ECO:0000259" key="1">
    <source>
        <dbReference type="Pfam" id="PF00931"/>
    </source>
</evidence>
<accession>A7L9W4</accession>
<dbReference type="Gene3D" id="3.40.50.300">
    <property type="entry name" value="P-loop containing nucleotide triphosphate hydrolases"/>
    <property type="match status" value="1"/>
</dbReference>
<feature type="non-terminal residue" evidence="2">
    <location>
        <position position="1"/>
    </location>
</feature>